<gene>
    <name evidence="2" type="ORF">LZC94_32005</name>
</gene>
<dbReference type="Proteomes" id="UP001370348">
    <property type="component" value="Chromosome"/>
</dbReference>
<sequence length="324" mass="33848">MTSFDGYVPDKPGCELKTWPKPPKSAEPGSPNTLTGATRALRFGADTAGNSPGFDLDGLCTCPDRGSCTTKAGSGGRCDSPNGVDNTGASILALLFGSEKLLEGIEHGLHGLFVQIDEYNLQASDRKVSVSLFNVVGVNGKTDGTGSATFTGNDEFIMDTESMAFEAQPGSKYVDINAYVTDGTLVAQFNSFPLRMVFDPADGDPKVAVVQPFESLHLVGRVAHDGHGGLQLQGATLSGRIAIANMFLQAGPASICAKDSRFGNIKETVCNAVDLHTGGNESAPCDAISFALELDVLPAKRRVAPALGFRDPPCPPPEGGVHCD</sequence>
<organism evidence="2 3">
    <name type="scientific">Pendulispora albinea</name>
    <dbReference type="NCBI Taxonomy" id="2741071"/>
    <lineage>
        <taxon>Bacteria</taxon>
        <taxon>Pseudomonadati</taxon>
        <taxon>Myxococcota</taxon>
        <taxon>Myxococcia</taxon>
        <taxon>Myxococcales</taxon>
        <taxon>Sorangiineae</taxon>
        <taxon>Pendulisporaceae</taxon>
        <taxon>Pendulispora</taxon>
    </lineage>
</organism>
<evidence type="ECO:0000313" key="2">
    <source>
        <dbReference type="EMBL" id="WXB12460.1"/>
    </source>
</evidence>
<evidence type="ECO:0000256" key="1">
    <source>
        <dbReference type="SAM" id="MobiDB-lite"/>
    </source>
</evidence>
<dbReference type="EMBL" id="CP089984">
    <property type="protein sequence ID" value="WXB12460.1"/>
    <property type="molecule type" value="Genomic_DNA"/>
</dbReference>
<accession>A0ABZ2LQ41</accession>
<keyword evidence="3" id="KW-1185">Reference proteome</keyword>
<evidence type="ECO:0000313" key="3">
    <source>
        <dbReference type="Proteomes" id="UP001370348"/>
    </source>
</evidence>
<name>A0ABZ2LQ41_9BACT</name>
<reference evidence="2 3" key="1">
    <citation type="submission" date="2021-12" db="EMBL/GenBank/DDBJ databases">
        <title>Discovery of the Pendulisporaceae a myxobacterial family with distinct sporulation behavior and unique specialized metabolism.</title>
        <authorList>
            <person name="Garcia R."/>
            <person name="Popoff A."/>
            <person name="Bader C.D."/>
            <person name="Loehr J."/>
            <person name="Walesch S."/>
            <person name="Walt C."/>
            <person name="Boldt J."/>
            <person name="Bunk B."/>
            <person name="Haeckl F.J.F.P.J."/>
            <person name="Gunesch A.P."/>
            <person name="Birkelbach J."/>
            <person name="Nuebel U."/>
            <person name="Pietschmann T."/>
            <person name="Bach T."/>
            <person name="Mueller R."/>
        </authorList>
    </citation>
    <scope>NUCLEOTIDE SEQUENCE [LARGE SCALE GENOMIC DNA]</scope>
    <source>
        <strain evidence="2 3">MSr11954</strain>
    </source>
</reference>
<dbReference type="RefSeq" id="WP_394822082.1">
    <property type="nucleotide sequence ID" value="NZ_CP089984.1"/>
</dbReference>
<feature type="region of interest" description="Disordered" evidence="1">
    <location>
        <begin position="1"/>
        <end position="36"/>
    </location>
</feature>
<protein>
    <recommendedName>
        <fullName evidence="4">Root cap family protein</fullName>
    </recommendedName>
</protein>
<proteinExistence type="predicted"/>
<evidence type="ECO:0008006" key="4">
    <source>
        <dbReference type="Google" id="ProtNLM"/>
    </source>
</evidence>